<evidence type="ECO:0000313" key="1">
    <source>
        <dbReference type="EMBL" id="KAF7368954.1"/>
    </source>
</evidence>
<dbReference type="OrthoDB" id="3043175at2759"/>
<organism evidence="1 2">
    <name type="scientific">Mycena venus</name>
    <dbReference type="NCBI Taxonomy" id="2733690"/>
    <lineage>
        <taxon>Eukaryota</taxon>
        <taxon>Fungi</taxon>
        <taxon>Dikarya</taxon>
        <taxon>Basidiomycota</taxon>
        <taxon>Agaricomycotina</taxon>
        <taxon>Agaricomycetes</taxon>
        <taxon>Agaricomycetidae</taxon>
        <taxon>Agaricales</taxon>
        <taxon>Marasmiineae</taxon>
        <taxon>Mycenaceae</taxon>
        <taxon>Mycena</taxon>
    </lineage>
</organism>
<dbReference type="SUPFAM" id="SSF52047">
    <property type="entry name" value="RNI-like"/>
    <property type="match status" value="1"/>
</dbReference>
<dbReference type="AlphaFoldDB" id="A0A8H6Z0Z1"/>
<comment type="caution">
    <text evidence="1">The sequence shown here is derived from an EMBL/GenBank/DDBJ whole genome shotgun (WGS) entry which is preliminary data.</text>
</comment>
<gene>
    <name evidence="1" type="ORF">MVEN_00221700</name>
</gene>
<name>A0A8H6Z0Z1_9AGAR</name>
<dbReference type="EMBL" id="JACAZI010000002">
    <property type="protein sequence ID" value="KAF7368954.1"/>
    <property type="molecule type" value="Genomic_DNA"/>
</dbReference>
<reference evidence="1" key="1">
    <citation type="submission" date="2020-05" db="EMBL/GenBank/DDBJ databases">
        <title>Mycena genomes resolve the evolution of fungal bioluminescence.</title>
        <authorList>
            <person name="Tsai I.J."/>
        </authorList>
    </citation>
    <scope>NUCLEOTIDE SEQUENCE</scope>
    <source>
        <strain evidence="1">CCC161011</strain>
    </source>
</reference>
<proteinExistence type="predicted"/>
<accession>A0A8H6Z0Z1</accession>
<dbReference type="Proteomes" id="UP000620124">
    <property type="component" value="Unassembled WGS sequence"/>
</dbReference>
<protein>
    <submittedName>
        <fullName evidence="1">Uncharacterized protein</fullName>
    </submittedName>
</protein>
<evidence type="ECO:0000313" key="2">
    <source>
        <dbReference type="Proteomes" id="UP000620124"/>
    </source>
</evidence>
<sequence length="239" mass="26761">MPLPLADIISLFPALQELDIQMSGVVMDIPSDTVPPRELRGLALSRSSVGPILTWLDAMDHLPNIHSLKLPSLRLSDVPTVRAALQRLGGALHHLSIDLGRVDDGVNTFDVFNLSLHRNLITLDMDFSWVYSEAHVNAMIPWITKLVAPTIECLSLELDLSCSVYQSFDWAALDAFFSPARFPRLRSITFKCFEHGNHEYGDYAYENDDDEEPDIDAEHKFLRGALPLLEASGVLHKGW</sequence>
<keyword evidence="2" id="KW-1185">Reference proteome</keyword>